<feature type="transmembrane region" description="Helical" evidence="13">
    <location>
        <begin position="37"/>
        <end position="56"/>
    </location>
</feature>
<comment type="subcellular location">
    <subcellularLocation>
        <location evidence="1">Cell inner membrane</location>
        <topology evidence="1">Multi-pass membrane protein</topology>
    </subcellularLocation>
    <subcellularLocation>
        <location evidence="13">Cell membrane</location>
    </subcellularLocation>
</comment>
<evidence type="ECO:0000256" key="9">
    <source>
        <dbReference type="ARBA" id="ARBA00022989"/>
    </source>
</evidence>
<keyword evidence="11 13" id="KW-1006">Bacterial flagellum protein export</keyword>
<evidence type="ECO:0000313" key="16">
    <source>
        <dbReference type="Proteomes" id="UP000326944"/>
    </source>
</evidence>
<keyword evidence="5 13" id="KW-1003">Cell membrane</keyword>
<evidence type="ECO:0000256" key="12">
    <source>
        <dbReference type="ARBA" id="ARBA00025078"/>
    </source>
</evidence>
<dbReference type="InterPro" id="IPR006136">
    <property type="entry name" value="FlhB"/>
</dbReference>
<dbReference type="EMBL" id="CP043617">
    <property type="protein sequence ID" value="QFR49544.1"/>
    <property type="molecule type" value="Genomic_DNA"/>
</dbReference>
<dbReference type="PANTHER" id="PTHR30531">
    <property type="entry name" value="FLAGELLAR BIOSYNTHETIC PROTEIN FLHB"/>
    <property type="match status" value="1"/>
</dbReference>
<evidence type="ECO:0000256" key="1">
    <source>
        <dbReference type="ARBA" id="ARBA00004429"/>
    </source>
</evidence>
<dbReference type="OrthoDB" id="9807950at2"/>
<evidence type="ECO:0000256" key="2">
    <source>
        <dbReference type="ARBA" id="ARBA00010690"/>
    </source>
</evidence>
<keyword evidence="4 13" id="KW-0813">Transport</keyword>
<protein>
    <recommendedName>
        <fullName evidence="3 13">Flagellar biosynthetic protein FlhB</fullName>
    </recommendedName>
</protein>
<evidence type="ECO:0000256" key="8">
    <source>
        <dbReference type="ARBA" id="ARBA00022927"/>
    </source>
</evidence>
<keyword evidence="16" id="KW-1185">Reference proteome</keyword>
<keyword evidence="7 13" id="KW-1005">Bacterial flagellum biogenesis</keyword>
<accession>A0A5P8P1J4</accession>
<dbReference type="InterPro" id="IPR029025">
    <property type="entry name" value="T3SS_substrate_exporter_C"/>
</dbReference>
<dbReference type="KEGG" id="sulg:FJR48_07280"/>
<evidence type="ECO:0000256" key="10">
    <source>
        <dbReference type="ARBA" id="ARBA00023136"/>
    </source>
</evidence>
<evidence type="ECO:0000256" key="4">
    <source>
        <dbReference type="ARBA" id="ARBA00022448"/>
    </source>
</evidence>
<dbReference type="InterPro" id="IPR006135">
    <property type="entry name" value="T3SS_substrate_exporter"/>
</dbReference>
<evidence type="ECO:0000256" key="6">
    <source>
        <dbReference type="ARBA" id="ARBA00022692"/>
    </source>
</evidence>
<dbReference type="GO" id="GO:0009306">
    <property type="term" value="P:protein secretion"/>
    <property type="evidence" value="ECO:0007669"/>
    <property type="project" value="InterPro"/>
</dbReference>
<keyword evidence="15" id="KW-0966">Cell projection</keyword>
<dbReference type="Gene3D" id="6.10.250.2080">
    <property type="match status" value="1"/>
</dbReference>
<keyword evidence="15" id="KW-0969">Cilium</keyword>
<sequence>MADDAEKTEEPTSKKIEDARKEGNVPKSQDASGVGTLFVAILAFLLLFPFMGSHIIKLFQYYFSMQGTPLDSRIMVDIAVVTIREFLIIIMPLAIAVAIAGIIAALAQFGFLFTTKAIVPDIKKIDPIKGTKNLFSMKKLIEGIKVTFKSFTTLGVGFIFFLFFIKELPTVALFGLGDQIDWLKDKALIIALVMLLIIFVFAVIDIIIVRKQYFDGLKMSKQEVKDEMKNMEGDPLVKSKIRQIQMQASRKRMMAEVPNADVVVTNPTHFAVALKYDEQRSHAPIVVAKGKDNVALQIKKIAREAGVHVMQDPPLARALYKEVEVDKPIPEALFAAVAEVLAYVYKANKKKN</sequence>
<dbReference type="NCBIfam" id="TIGR00328">
    <property type="entry name" value="flhB"/>
    <property type="match status" value="1"/>
</dbReference>
<dbReference type="Proteomes" id="UP000326944">
    <property type="component" value="Chromosome"/>
</dbReference>
<evidence type="ECO:0000256" key="3">
    <source>
        <dbReference type="ARBA" id="ARBA00021622"/>
    </source>
</evidence>
<dbReference type="GO" id="GO:0044780">
    <property type="term" value="P:bacterial-type flagellum assembly"/>
    <property type="evidence" value="ECO:0007669"/>
    <property type="project" value="InterPro"/>
</dbReference>
<keyword evidence="15" id="KW-0282">Flagellum</keyword>
<name>A0A5P8P1J4_9BACT</name>
<feature type="transmembrane region" description="Helical" evidence="13">
    <location>
        <begin position="187"/>
        <end position="209"/>
    </location>
</feature>
<feature type="region of interest" description="Disordered" evidence="14">
    <location>
        <begin position="1"/>
        <end position="30"/>
    </location>
</feature>
<dbReference type="PRINTS" id="PR00950">
    <property type="entry name" value="TYPE3IMSPROT"/>
</dbReference>
<keyword evidence="9 13" id="KW-1133">Transmembrane helix</keyword>
<feature type="transmembrane region" description="Helical" evidence="13">
    <location>
        <begin position="146"/>
        <end position="165"/>
    </location>
</feature>
<comment type="similarity">
    <text evidence="2 13">Belongs to the type III secretion exporter family.</text>
</comment>
<evidence type="ECO:0000313" key="15">
    <source>
        <dbReference type="EMBL" id="QFR49544.1"/>
    </source>
</evidence>
<comment type="function">
    <text evidence="12 13">Required for formation of the rod structure in the basal body of the flagellar apparatus. Together with FliI and FliH, may constitute the export apparatus of flagellin.</text>
</comment>
<dbReference type="FunFam" id="3.40.1690.10:FF:000001">
    <property type="entry name" value="Flagellar biosynthetic protein FlhB"/>
    <property type="match status" value="1"/>
</dbReference>
<evidence type="ECO:0000256" key="11">
    <source>
        <dbReference type="ARBA" id="ARBA00023225"/>
    </source>
</evidence>
<dbReference type="RefSeq" id="WP_152307488.1">
    <property type="nucleotide sequence ID" value="NZ_CP043617.1"/>
</dbReference>
<evidence type="ECO:0000256" key="14">
    <source>
        <dbReference type="SAM" id="MobiDB-lite"/>
    </source>
</evidence>
<feature type="compositionally biased region" description="Basic and acidic residues" evidence="14">
    <location>
        <begin position="1"/>
        <end position="24"/>
    </location>
</feature>
<gene>
    <name evidence="13 15" type="primary">flhB</name>
    <name evidence="15" type="ORF">FJR48_07280</name>
</gene>
<evidence type="ECO:0000256" key="7">
    <source>
        <dbReference type="ARBA" id="ARBA00022795"/>
    </source>
</evidence>
<feature type="transmembrane region" description="Helical" evidence="13">
    <location>
        <begin position="86"/>
        <end position="114"/>
    </location>
</feature>
<evidence type="ECO:0000256" key="5">
    <source>
        <dbReference type="ARBA" id="ARBA00022475"/>
    </source>
</evidence>
<dbReference type="GO" id="GO:0005886">
    <property type="term" value="C:plasma membrane"/>
    <property type="evidence" value="ECO:0007669"/>
    <property type="project" value="UniProtKB-SubCell"/>
</dbReference>
<keyword evidence="10 13" id="KW-0472">Membrane</keyword>
<dbReference type="PANTHER" id="PTHR30531:SF12">
    <property type="entry name" value="FLAGELLAR BIOSYNTHETIC PROTEIN FLHB"/>
    <property type="match status" value="1"/>
</dbReference>
<dbReference type="Pfam" id="PF01312">
    <property type="entry name" value="Bac_export_2"/>
    <property type="match status" value="1"/>
</dbReference>
<dbReference type="Gene3D" id="3.40.1690.10">
    <property type="entry name" value="secretion proteins EscU"/>
    <property type="match status" value="1"/>
</dbReference>
<keyword evidence="8 13" id="KW-0653">Protein transport</keyword>
<organism evidence="15 16">
    <name type="scientific">Sulfurimonas lithotrophica</name>
    <dbReference type="NCBI Taxonomy" id="2590022"/>
    <lineage>
        <taxon>Bacteria</taxon>
        <taxon>Pseudomonadati</taxon>
        <taxon>Campylobacterota</taxon>
        <taxon>Epsilonproteobacteria</taxon>
        <taxon>Campylobacterales</taxon>
        <taxon>Sulfurimonadaceae</taxon>
        <taxon>Sulfurimonas</taxon>
    </lineage>
</organism>
<dbReference type="AlphaFoldDB" id="A0A5P8P1J4"/>
<evidence type="ECO:0000256" key="13">
    <source>
        <dbReference type="RuleBase" id="RU364091"/>
    </source>
</evidence>
<proteinExistence type="inferred from homology"/>
<keyword evidence="6 13" id="KW-0812">Transmembrane</keyword>
<dbReference type="SUPFAM" id="SSF160544">
    <property type="entry name" value="EscU C-terminal domain-like"/>
    <property type="match status" value="1"/>
</dbReference>
<reference evidence="15 16" key="1">
    <citation type="submission" date="2019-09" db="EMBL/GenBank/DDBJ databases">
        <title>Sulfurimonas gotlandica sp. nov., a chemoautotrophic and psychrotolerant epsilonproteobacterium isolated from a pelagic redoxcline, and an emended description of the genus Sulfurimonas.</title>
        <authorList>
            <person name="Wang S."/>
            <person name="Jiang L."/>
            <person name="Shao S."/>
        </authorList>
    </citation>
    <scope>NUCLEOTIDE SEQUENCE [LARGE SCALE GENOMIC DNA]</scope>
    <source>
        <strain evidence="15 16">GYSZ_1</strain>
    </source>
</reference>